<dbReference type="Gene3D" id="1.10.1200.10">
    <property type="entry name" value="ACP-like"/>
    <property type="match status" value="2"/>
</dbReference>
<keyword evidence="2" id="KW-0597">Phosphoprotein</keyword>
<dbReference type="GO" id="GO:0009366">
    <property type="term" value="C:enterobactin synthetase complex"/>
    <property type="evidence" value="ECO:0007669"/>
    <property type="project" value="TreeGrafter"/>
</dbReference>
<evidence type="ECO:0000313" key="5">
    <source>
        <dbReference type="EMBL" id="CAF1463317.1"/>
    </source>
</evidence>
<dbReference type="Gene3D" id="3.30.559.30">
    <property type="entry name" value="Nonribosomal peptide synthetase, condensation domain"/>
    <property type="match status" value="5"/>
</dbReference>
<dbReference type="PANTHER" id="PTHR45527:SF1">
    <property type="entry name" value="FATTY ACID SYNTHASE"/>
    <property type="match status" value="1"/>
</dbReference>
<evidence type="ECO:0000313" key="4">
    <source>
        <dbReference type="EMBL" id="CAF0798714.1"/>
    </source>
</evidence>
<keyword evidence="1" id="KW-0596">Phosphopantetheine</keyword>
<dbReference type="InterPro" id="IPR020845">
    <property type="entry name" value="AMP-binding_CS"/>
</dbReference>
<dbReference type="InterPro" id="IPR036736">
    <property type="entry name" value="ACP-like_sf"/>
</dbReference>
<dbReference type="InterPro" id="IPR023213">
    <property type="entry name" value="CAT-like_dom_sf"/>
</dbReference>
<dbReference type="PROSITE" id="PS00455">
    <property type="entry name" value="AMP_BINDING"/>
    <property type="match status" value="3"/>
</dbReference>
<dbReference type="Gene3D" id="3.30.300.30">
    <property type="match status" value="2"/>
</dbReference>
<dbReference type="SUPFAM" id="SSF56801">
    <property type="entry name" value="Acetyl-CoA synthetase-like"/>
    <property type="match status" value="3"/>
</dbReference>
<dbReference type="GO" id="GO:0047527">
    <property type="term" value="F:2,3-dihydroxybenzoate-serine ligase activity"/>
    <property type="evidence" value="ECO:0007669"/>
    <property type="project" value="TreeGrafter"/>
</dbReference>
<protein>
    <recommendedName>
        <fullName evidence="3">Carrier domain-containing protein</fullName>
    </recommendedName>
</protein>
<dbReference type="Gene3D" id="3.40.50.12780">
    <property type="entry name" value="N-terminal domain of ligase-like"/>
    <property type="match status" value="2"/>
</dbReference>
<dbReference type="Gene3D" id="3.40.50.980">
    <property type="match status" value="1"/>
</dbReference>
<evidence type="ECO:0000256" key="2">
    <source>
        <dbReference type="ARBA" id="ARBA00022553"/>
    </source>
</evidence>
<dbReference type="EMBL" id="CAJNOM010000484">
    <property type="protein sequence ID" value="CAF1463317.1"/>
    <property type="molecule type" value="Genomic_DNA"/>
</dbReference>
<proteinExistence type="predicted"/>
<dbReference type="PANTHER" id="PTHR45527">
    <property type="entry name" value="NONRIBOSOMAL PEPTIDE SYNTHETASE"/>
    <property type="match status" value="1"/>
</dbReference>
<dbReference type="InterPro" id="IPR025110">
    <property type="entry name" value="AMP-bd_C"/>
</dbReference>
<dbReference type="SUPFAM" id="SSF52777">
    <property type="entry name" value="CoA-dependent acyltransferases"/>
    <property type="match status" value="10"/>
</dbReference>
<feature type="domain" description="Carrier" evidence="3">
    <location>
        <begin position="3209"/>
        <end position="3287"/>
    </location>
</feature>
<dbReference type="GO" id="GO:0031177">
    <property type="term" value="F:phosphopantetheine binding"/>
    <property type="evidence" value="ECO:0007669"/>
    <property type="project" value="TreeGrafter"/>
</dbReference>
<dbReference type="EMBL" id="CAJNOI010000013">
    <property type="protein sequence ID" value="CAF0798714.1"/>
    <property type="molecule type" value="Genomic_DNA"/>
</dbReference>
<reference evidence="4" key="1">
    <citation type="submission" date="2021-02" db="EMBL/GenBank/DDBJ databases">
        <authorList>
            <person name="Nowell W R."/>
        </authorList>
    </citation>
    <scope>NUCLEOTIDE SEQUENCE</scope>
</reference>
<dbReference type="SUPFAM" id="SSF47336">
    <property type="entry name" value="ACP-like"/>
    <property type="match status" value="2"/>
</dbReference>
<dbReference type="CDD" id="cd05930">
    <property type="entry name" value="A_NRPS"/>
    <property type="match status" value="2"/>
</dbReference>
<dbReference type="PROSITE" id="PS50075">
    <property type="entry name" value="CARRIER"/>
    <property type="match status" value="2"/>
</dbReference>
<dbReference type="InterPro" id="IPR045851">
    <property type="entry name" value="AMP-bd_C_sf"/>
</dbReference>
<sequence>MPFLYRLHSKHTLSTTQLYHALQLIVKKHQSLQTSIIFDNETNKLIQRIIDINDHTRKSFTFIESTFETDEQLHTIMYDEKYNSQLFHLDQGLVFRCHILYYKKISSNNLLCDKDRIIFNFHHVLFDFLSMKIFLHDLNQAYISNQLPINQNTDLRYLDYALIEQQMPMTSASMFWLDTLRDCNLDRSLSLPYDRHRLSNEHRSGRGTSISFDFGQDLSFDFVNYALTNNIELQHLALAAYYTFLFKLSSGERDICIGMNTHTRYKGEFKSIIGSYENLIPLRCQLDRYGSFHQLVEYVQGMATNGMKYSYFPFQHILAQHSDCSKPTFLDISFDFVTIEKKIMIGDSELCSLPLSITMDEDEDVSKFDFILTIQYDLNINQFSCMINASLDLFNQEAINKISQQFHSILYDLFTSVNDIMKNKSIYEISIMLSNERLLIQSMNNTQVLFSSATCMHHEFIYQVIQHPQKIAVELDEQSLTYTELLYYVQQLSLVLLNKYNVKSGDIICQCVERSLSMVIGILSIIMAGGAYCPLSSQDPSQRLQILVKETRSHLVLVHSSTRILFEIDIVTLNIDTIINNEANSTSIHLTQMSDVPITSENILFVIFTSGSTGIPKALCLINISLLISAPASYAQARILSDERVRFDPDKPQVAIYNMPFLYCLTKGHILSIQQLRQALQLIVKKHQSFRTLLNFDAEKNSFMQRIAGIDDDNYILYTFIKHTYETQEQLNDIMHEEKYNPRLLDLAKGPVFQCHLVYYKQISSNDLLSDQDVLIFNFHHALFDYPSMNIFLHDLNQAYTTGQLLYDDNTHLRYLDYAVIEQQMSMTGASMFWLDALHDCKLDQPLSLPSDRYRLSNEHRTGRGISISFDFGQDLSHHFLIHASLNNISLEHLTFAVYFIFLFKLTNGQSDLCLAMNINNNRYRDVLKSIIGLFENIIPLRCQLDPHWCFHQVLEHVQEITTKSMKYSYFPLQRILNQHPHISKHAFLDTSLEFISYKSNNDNNAVMIGDSQLVPASFSCHINEDEILSISDFSLSIYHDSNLNELSCTINASLDLFNRETVEKISQRFHFILNQLSASIIDSQINKPIYELSILLSNERYLMQSLNNTQISFSSSPLTCIHHEFVYQVLKHPQKLAVELDEQSLTYAELFAYAKMIAVHLLDQYGIIPSDVISQCVERSLSMVIGIIAIEMAGGVYFPLSFRNPESRLRMLLQQTQSRLVLSHYVTRNKFNDTITILDIDSILINNNLFQHFNIDQLSSVHVTIDSIAYIIFTSGSTGMPKGVRVRHRNFIQCIYSLMCIDSFTNNDTVIQMARCSFDNHVQEIIGSLIIGATIIMLHPRGTVELNYLAEIMKNKQVTYMHSVPSLLRNLFTFLKQNNYLHFIKYLRSLCTIGEPCSMKLVNLILNDPTQYFIFWNWYGLTETTVTCTFYPVDIKVNAESISIGRPLPNYRYLLLNNFLQFVVINQEGELFIGGVGVFAGYLERDDLTNRALIEVDGELFYRTGDLIRMDHNGLLYCNGRKDFQIKLHGQRIELGEIERCLLNITSISACIVMKWKDDYLVAYVQSSHVNEEELRQHCQSHLPPHMIPSIFIILEKLPLNPNGKVDRKQLPSPDFSSSTLLSSDKSDTLLNQFEEHIHTIWCHVLHCNDNHISRTTSFFSIGGHSLLFIQLYHHYQSVFNFDAHTLSITPFLQQPTIFQHSQLLQAVSMNSIQTTQWHTLHINEGIASFAQERIFLDQQVRFSSDIAIYNELSTLQVVQGSLSLNRLLQAFRYVLNKHKILRTSLIFNNNDGTLKQCITDIHKTFTITMNQTFGNDNELRDIIYQTTINPNLFDLSTGRVFHAEILRHQISLNGNNSKEFITNSDVLLIAFHHVASDRASFPIFFNDLCFAYNTNAISIEDDDESLQYTDYSIHERLIDMITSREFWDLQLEGYSFDSRLSLPVDRHRLSNDHRSSSASVTQISFDNEISQSFFDYASIHHVTPFQLGLTMLYAFLFKLTHGENDICISCLNANRHKTELQNIIGMFVSILPYRIQLNPHWSFDELVEYVREKCLSILEHSHYPLQHILASSHINQPNISFLETMYDFITISSQSDELSLDGTRFKQVSFEQSFEVAKFDFMLMFVYNPTLENNRLSFHLTCSHDLFDEITVTNIGRRLEYCFLQLFSFNQTITRIDTCFTCISKINLILPEETQEMENIMFCRQSHIINEAPTSFAQIRLWHNECVHFTPHISQIPIYNMPFVYSLDSHHTLSVQHLRQALQLIVTKHQSLRTSLIFYAENKRHLQRIIDMNDNNGQLFTFIENTYETQEQLNDIIHKEKCNPQFFDAAQGLVFRCHLVYYKQISSNHLLSHKDLIIFNFHHALFDFPSMNIFLRDLNQAYTTGQLLYDDTTNLRYLDYAVIEQKMSMTDASMFWFDALHDCKLDQPLSLPFDRYRLSMEHLTGRRTSLSFDFGQDLSHDILIHASSNSTSLEHLTFAIYFIFLFKLTNGQTNLCIAMNINNNRYRDELKSIIGLFENVIPLRCKLEPHWCFHQLLKHVQEITTYSMKYSYFPLQHILNQHPLISKHAFLDTSLEFISYKNNNIVMIGDSQIIPASSSFNINEDEILSVSDFSLSICHDLNINQLSCTINASLDLFNRNTVEKISQRFHFILHQLSTSIIDSQINKPIYELSLVLSNERYLMQSINNMQISFSSPLTCIHHEFVYQVMKHPQKLAVELDEQSLTYCELLYYVQILSFTLLNEYHVLPGEIVCQCVERSLSMVIGIMGIEMAGGVYCPLSPRDPQHRLYALTQQTRSRFVLADYGTKTKFSDDISSFIIDLILGNQSREYIVDVDRLSDIVVTSENIAYIVFTSGSTGIPKGVQIRHRNLMACIKSLVYIKLFSNKNNMIQMASCSYDVHVQEIIGALTVGASIIMLHSEGNMDIEYVIKVLNEKEISYLQSVPAYVNNMSEYVEKNKVSNLSTLRSVDIGGEKSTVELIDKLYTYLPQDCSVWNTYGPAETTVDCTGYVIGRDLNMINIPIGGPLPSYRCMIMNQYLQSSITAQEGELFVGGVGVFAGYLERDDLTAKALLEIDGQLFYRTGDLVTMDNGGLLHYQGRKDHQVKLHGQRIELGEIERCLLNITSIPACVVMKWNDDHLVAYVQSSDINEQVLHEHCQSHLPPHMIPSFFTILDKLPLNQNGKIDRKVLPPPDFSSIHLTNSTELLSPTNDIEVSIHHIWCEIFKLNQISADTNIFTIGGHSLLIMQLFHRYKIEFHLETNTLSISNLFQHPTIVHHAQLIQQSINTVHTLDDYPWSSLHLIQARASFAQERIYLDEQIRFSSNKTTMNNMYVIPLLYRIASMNDHVSITRLHHAYQNVITKHNILRTALYLDDTNGNIIQHCLDAYTVLDDDMKSYGLSIVNVHNDGHRHMTETIEAILNQPDLFDLSKGRVIRCHILRHSQYSQSNTLYENDDLLTGNDHILISIHHATFDGASTSIFLRDLSLAYQTDESLSVDDNLLNYTDYSVHEHIMDMSLSREFWHSQLERYNMECSLSLPVDRQHSSTNQQRSGLASIAEITFDNEICTSFLNYASSHHLTYFQLGLSIFYVFLFKLTHGETDLCIGSINANRYRNELQNLIGMFISTLPYRIQLDPHLSFDDLVKYVQEKCLSILEHSHYPLQHILDDNRFKHSNVSFLDIMLDFITVSKDVEHLCFSGANLEQISLEQSLEMSKFDFSLTFVYNPSSDNNQLCCSFVCSRDLFEKSTISEMAQRFQYVFEQLFQIQSSNIPEMNVSSSITKVSLILPEEAEEMDFAVFHRLENIVNEGMIVCSLFYCIIKAVVS</sequence>
<dbReference type="InterPro" id="IPR042099">
    <property type="entry name" value="ANL_N_sf"/>
</dbReference>
<dbReference type="Pfam" id="PF00550">
    <property type="entry name" value="PP-binding"/>
    <property type="match status" value="2"/>
</dbReference>
<dbReference type="NCBIfam" id="NF003417">
    <property type="entry name" value="PRK04813.1"/>
    <property type="match status" value="3"/>
</dbReference>
<organism evidence="4 7">
    <name type="scientific">Adineta steineri</name>
    <dbReference type="NCBI Taxonomy" id="433720"/>
    <lineage>
        <taxon>Eukaryota</taxon>
        <taxon>Metazoa</taxon>
        <taxon>Spiralia</taxon>
        <taxon>Gnathifera</taxon>
        <taxon>Rotifera</taxon>
        <taxon>Eurotatoria</taxon>
        <taxon>Bdelloidea</taxon>
        <taxon>Adinetida</taxon>
        <taxon>Adinetidae</taxon>
        <taxon>Adineta</taxon>
    </lineage>
</organism>
<evidence type="ECO:0000259" key="3">
    <source>
        <dbReference type="PROSITE" id="PS50075"/>
    </source>
</evidence>
<keyword evidence="6" id="KW-1185">Reference proteome</keyword>
<dbReference type="Gene3D" id="3.30.559.10">
    <property type="entry name" value="Chloramphenicol acetyltransferase-like domain"/>
    <property type="match status" value="5"/>
</dbReference>
<name>A0A813SL92_9BILA</name>
<dbReference type="Pfam" id="PF00501">
    <property type="entry name" value="AMP-binding"/>
    <property type="match status" value="3"/>
</dbReference>
<accession>A0A813SL92</accession>
<dbReference type="InterPro" id="IPR000873">
    <property type="entry name" value="AMP-dep_synth/lig_dom"/>
</dbReference>
<evidence type="ECO:0000313" key="6">
    <source>
        <dbReference type="Proteomes" id="UP000663832"/>
    </source>
</evidence>
<dbReference type="GO" id="GO:0009239">
    <property type="term" value="P:enterobactin biosynthetic process"/>
    <property type="evidence" value="ECO:0007669"/>
    <property type="project" value="TreeGrafter"/>
</dbReference>
<gene>
    <name evidence="4" type="ORF">BJG266_LOCUS5079</name>
    <name evidence="5" type="ORF">QVE165_LOCUS41085</name>
</gene>
<dbReference type="OrthoDB" id="10043426at2759"/>
<dbReference type="Pfam" id="PF00668">
    <property type="entry name" value="Condensation"/>
    <property type="match status" value="5"/>
</dbReference>
<feature type="domain" description="Carrier" evidence="3">
    <location>
        <begin position="1630"/>
        <end position="1710"/>
    </location>
</feature>
<evidence type="ECO:0000313" key="7">
    <source>
        <dbReference type="Proteomes" id="UP000663877"/>
    </source>
</evidence>
<dbReference type="GO" id="GO:0043041">
    <property type="term" value="P:amino acid activation for nonribosomal peptide biosynthetic process"/>
    <property type="evidence" value="ECO:0007669"/>
    <property type="project" value="TreeGrafter"/>
</dbReference>
<dbReference type="GO" id="GO:0005829">
    <property type="term" value="C:cytosol"/>
    <property type="evidence" value="ECO:0007669"/>
    <property type="project" value="TreeGrafter"/>
</dbReference>
<dbReference type="Proteomes" id="UP000663877">
    <property type="component" value="Unassembled WGS sequence"/>
</dbReference>
<evidence type="ECO:0000256" key="1">
    <source>
        <dbReference type="ARBA" id="ARBA00022450"/>
    </source>
</evidence>
<dbReference type="Proteomes" id="UP000663832">
    <property type="component" value="Unassembled WGS sequence"/>
</dbReference>
<dbReference type="InterPro" id="IPR001242">
    <property type="entry name" value="Condensation_dom"/>
</dbReference>
<dbReference type="InterPro" id="IPR009081">
    <property type="entry name" value="PP-bd_ACP"/>
</dbReference>
<dbReference type="Pfam" id="PF13193">
    <property type="entry name" value="AMP-binding_C"/>
    <property type="match status" value="1"/>
</dbReference>
<comment type="caution">
    <text evidence="4">The sequence shown here is derived from an EMBL/GenBank/DDBJ whole genome shotgun (WGS) entry which is preliminary data.</text>
</comment>